<dbReference type="PANTHER" id="PTHR10138">
    <property type="entry name" value="TRYPTOPHAN 2,3-DIOXYGENASE"/>
    <property type="match status" value="1"/>
</dbReference>
<protein>
    <submittedName>
        <fullName evidence="1">Tryptophan 2,3-dioxygenase</fullName>
        <ecNumber evidence="1">1.13.11.11</ecNumber>
    </submittedName>
</protein>
<keyword evidence="1" id="KW-0560">Oxidoreductase</keyword>
<dbReference type="SUPFAM" id="SSF140959">
    <property type="entry name" value="Indolic compounds 2,3-dioxygenase-like"/>
    <property type="match status" value="1"/>
</dbReference>
<sequence>MSTGDLDYVGYIRLAALHEAVQPLTPEHDAVTHGAEHLFIVTHQVAELWLKQVLLDVDRAERALAERGLTRADEHLVRASRVFEQVIGATSVLTRLPPSDFARFRSLLGTASGAQSPQFHELGSRLGVRGKHSILYEHFESVLAESSLSVADLYRWGPSAGAVYQLAEHLVELAHGFWRWQSCHVETVRRVIGCSGGTGGTSGVDHLVKRMELPFPELWEVRGAAVRETAVRP</sequence>
<organism evidence="1 2">
    <name type="scientific">Crossiella equi</name>
    <dbReference type="NCBI Taxonomy" id="130796"/>
    <lineage>
        <taxon>Bacteria</taxon>
        <taxon>Bacillati</taxon>
        <taxon>Actinomycetota</taxon>
        <taxon>Actinomycetes</taxon>
        <taxon>Pseudonocardiales</taxon>
        <taxon>Pseudonocardiaceae</taxon>
        <taxon>Crossiella</taxon>
    </lineage>
</organism>
<dbReference type="PANTHER" id="PTHR10138:SF0">
    <property type="entry name" value="TRYPTOPHAN 2,3-DIOXYGENASE"/>
    <property type="match status" value="1"/>
</dbReference>
<gene>
    <name evidence="1" type="ORF">JOF53_008579</name>
</gene>
<dbReference type="EC" id="1.13.11.11" evidence="1"/>
<dbReference type="InterPro" id="IPR004981">
    <property type="entry name" value="Trp_2_3_dOase"/>
</dbReference>
<dbReference type="Gene3D" id="1.20.58.480">
    <property type="match status" value="2"/>
</dbReference>
<dbReference type="EMBL" id="JAGIOO010000001">
    <property type="protein sequence ID" value="MBP2479707.1"/>
    <property type="molecule type" value="Genomic_DNA"/>
</dbReference>
<accession>A0ABS5AT03</accession>
<keyword evidence="2" id="KW-1185">Reference proteome</keyword>
<reference evidence="1 2" key="1">
    <citation type="submission" date="2021-03" db="EMBL/GenBank/DDBJ databases">
        <title>Sequencing the genomes of 1000 actinobacteria strains.</title>
        <authorList>
            <person name="Klenk H.-P."/>
        </authorList>
    </citation>
    <scope>NUCLEOTIDE SEQUENCE [LARGE SCALE GENOMIC DNA]</scope>
    <source>
        <strain evidence="1 2">DSM 44580</strain>
    </source>
</reference>
<dbReference type="RefSeq" id="WP_143342768.1">
    <property type="nucleotide sequence ID" value="NZ_JAGIOO010000001.1"/>
</dbReference>
<dbReference type="Proteomes" id="UP001519363">
    <property type="component" value="Unassembled WGS sequence"/>
</dbReference>
<dbReference type="GO" id="GO:0004833">
    <property type="term" value="F:L-tryptophan 2,3-dioxygenase activity"/>
    <property type="evidence" value="ECO:0007669"/>
    <property type="project" value="UniProtKB-EC"/>
</dbReference>
<dbReference type="Pfam" id="PF03301">
    <property type="entry name" value="Trp_dioxygenase"/>
    <property type="match status" value="2"/>
</dbReference>
<dbReference type="InterPro" id="IPR037217">
    <property type="entry name" value="Trp/Indoleamine_2_3_dOase-like"/>
</dbReference>
<proteinExistence type="predicted"/>
<comment type="caution">
    <text evidence="1">The sequence shown here is derived from an EMBL/GenBank/DDBJ whole genome shotgun (WGS) entry which is preliminary data.</text>
</comment>
<evidence type="ECO:0000313" key="2">
    <source>
        <dbReference type="Proteomes" id="UP001519363"/>
    </source>
</evidence>
<evidence type="ECO:0000313" key="1">
    <source>
        <dbReference type="EMBL" id="MBP2479707.1"/>
    </source>
</evidence>
<name>A0ABS5AT03_9PSEU</name>